<sequence>MPAPPSPFHVLRHHQSPLHHLAFSHSNDLLYSGDEDGNIAITDLKLKRVISSWKAHGEGVLGVGEWDGGLVSQGRDNVIHFHSPLETGSRSASASSSTSPPAKPSQPEPSTSSKPIVTTVSTIPTITPLLPPPRILDSLPTNSLNFCKFAVVEVPEELGLTGEKMEMMSRKRRRPDGCPGLGSGRQGLLAVPNLMDSDSVDIYHLPTLTRLHAAFTHDPIPTISTPGTEGQNRTALIMGIHLYFYQDKLRTVLAFEDGRVELWECDPWELETDIRLQKGNEGMWRCLWREKGHNEAIMAMCVSPKLDFAFTVSADHQLVRYDLEKNQGGDTTRMKKHATKQIGNADVKVDSTGKIVAVAGWDGSIRLFSVKSFKSLGTLAYHRDSCNTLVFPFNETGDRRAGEEDSDEEEFGTSSVGRARKKAEGWLISGGKDRRIAIWQLKDFARR</sequence>
<reference evidence="7" key="1">
    <citation type="submission" date="2020-04" db="EMBL/GenBank/DDBJ databases">
        <title>Analysis of mating type loci in Filobasidium floriforme.</title>
        <authorList>
            <person name="Nowrousian M."/>
        </authorList>
    </citation>
    <scope>NUCLEOTIDE SEQUENCE</scope>
    <source>
        <strain evidence="7">CBS 6242</strain>
    </source>
</reference>
<dbReference type="EMBL" id="JABELV010000080">
    <property type="protein sequence ID" value="KAG7531878.1"/>
    <property type="molecule type" value="Genomic_DNA"/>
</dbReference>
<keyword evidence="1 5" id="KW-0853">WD repeat</keyword>
<name>A0A8K0JPX5_9TREE</name>
<evidence type="ECO:0000256" key="4">
    <source>
        <dbReference type="ARBA" id="ARBA00040563"/>
    </source>
</evidence>
<feature type="region of interest" description="Disordered" evidence="6">
    <location>
        <begin position="85"/>
        <end position="117"/>
    </location>
</feature>
<evidence type="ECO:0000256" key="2">
    <source>
        <dbReference type="ARBA" id="ARBA00022737"/>
    </source>
</evidence>
<organism evidence="7 8">
    <name type="scientific">Filobasidium floriforme</name>
    <dbReference type="NCBI Taxonomy" id="5210"/>
    <lineage>
        <taxon>Eukaryota</taxon>
        <taxon>Fungi</taxon>
        <taxon>Dikarya</taxon>
        <taxon>Basidiomycota</taxon>
        <taxon>Agaricomycotina</taxon>
        <taxon>Tremellomycetes</taxon>
        <taxon>Filobasidiales</taxon>
        <taxon>Filobasidiaceae</taxon>
        <taxon>Filobasidium</taxon>
    </lineage>
</organism>
<proteinExistence type="inferred from homology"/>
<keyword evidence="2" id="KW-0677">Repeat</keyword>
<dbReference type="Gene3D" id="2.130.10.10">
    <property type="entry name" value="YVTN repeat-like/Quinoprotein amine dehydrogenase"/>
    <property type="match status" value="2"/>
</dbReference>
<comment type="similarity">
    <text evidence="3">Belongs to the WD repeat ASA1 family.</text>
</comment>
<evidence type="ECO:0000256" key="3">
    <source>
        <dbReference type="ARBA" id="ARBA00037931"/>
    </source>
</evidence>
<evidence type="ECO:0000313" key="7">
    <source>
        <dbReference type="EMBL" id="KAG7531878.1"/>
    </source>
</evidence>
<comment type="caution">
    <text evidence="7">The sequence shown here is derived from an EMBL/GenBank/DDBJ whole genome shotgun (WGS) entry which is preliminary data.</text>
</comment>
<dbReference type="PANTHER" id="PTHR19854:SF1">
    <property type="entry name" value="GUANINE NUCLEOTIDE-BINDING PROTEIN SUBUNIT BETA-LIKE PROTEIN 1"/>
    <property type="match status" value="1"/>
</dbReference>
<dbReference type="SMART" id="SM00320">
    <property type="entry name" value="WD40"/>
    <property type="match status" value="4"/>
</dbReference>
<dbReference type="Proteomes" id="UP000812966">
    <property type="component" value="Unassembled WGS sequence"/>
</dbReference>
<evidence type="ECO:0000313" key="8">
    <source>
        <dbReference type="Proteomes" id="UP000812966"/>
    </source>
</evidence>
<dbReference type="PROSITE" id="PS50082">
    <property type="entry name" value="WD_REPEATS_2"/>
    <property type="match status" value="1"/>
</dbReference>
<feature type="repeat" description="WD" evidence="5">
    <location>
        <begin position="11"/>
        <end position="52"/>
    </location>
</feature>
<evidence type="ECO:0000256" key="1">
    <source>
        <dbReference type="ARBA" id="ARBA00022574"/>
    </source>
</evidence>
<dbReference type="PANTHER" id="PTHR19854">
    <property type="entry name" value="TRANSDUCIN BETA-LIKE 3"/>
    <property type="match status" value="1"/>
</dbReference>
<accession>A0A8K0JPX5</accession>
<feature type="compositionally biased region" description="Low complexity" evidence="6">
    <location>
        <begin position="89"/>
        <end position="100"/>
    </location>
</feature>
<evidence type="ECO:0000256" key="6">
    <source>
        <dbReference type="SAM" id="MobiDB-lite"/>
    </source>
</evidence>
<evidence type="ECO:0000256" key="5">
    <source>
        <dbReference type="PROSITE-ProRule" id="PRU00221"/>
    </source>
</evidence>
<dbReference type="InterPro" id="IPR001680">
    <property type="entry name" value="WD40_rpt"/>
</dbReference>
<protein>
    <recommendedName>
        <fullName evidence="4">ASTRA-associated protein 1</fullName>
    </recommendedName>
</protein>
<dbReference type="SUPFAM" id="SSF50978">
    <property type="entry name" value="WD40 repeat-like"/>
    <property type="match status" value="1"/>
</dbReference>
<gene>
    <name evidence="7" type="ORF">FFLO_04024</name>
</gene>
<dbReference type="Pfam" id="PF00400">
    <property type="entry name" value="WD40"/>
    <property type="match status" value="3"/>
</dbReference>
<dbReference type="InterPro" id="IPR015943">
    <property type="entry name" value="WD40/YVTN_repeat-like_dom_sf"/>
</dbReference>
<dbReference type="AlphaFoldDB" id="A0A8K0JPX5"/>
<keyword evidence="8" id="KW-1185">Reference proteome</keyword>
<feature type="region of interest" description="Disordered" evidence="6">
    <location>
        <begin position="397"/>
        <end position="417"/>
    </location>
</feature>
<dbReference type="InterPro" id="IPR036322">
    <property type="entry name" value="WD40_repeat_dom_sf"/>
</dbReference>